<dbReference type="HAMAP" id="MF_00236">
    <property type="entry name" value="TatA_E"/>
    <property type="match status" value="1"/>
</dbReference>
<evidence type="ECO:0000256" key="8">
    <source>
        <dbReference type="ARBA" id="ARBA00023136"/>
    </source>
</evidence>
<dbReference type="InterPro" id="IPR003369">
    <property type="entry name" value="TatA/B/E"/>
</dbReference>
<keyword evidence="6 9" id="KW-1133">Transmembrane helix</keyword>
<evidence type="ECO:0000256" key="3">
    <source>
        <dbReference type="ARBA" id="ARBA00022475"/>
    </source>
</evidence>
<keyword evidence="8 9" id="KW-0472">Membrane</keyword>
<keyword evidence="7 9" id="KW-0811">Translocation</keyword>
<dbReference type="NCBIfam" id="TIGR01411">
    <property type="entry name" value="tatAE"/>
    <property type="match status" value="1"/>
</dbReference>
<feature type="compositionally biased region" description="Basic and acidic residues" evidence="10">
    <location>
        <begin position="72"/>
        <end position="89"/>
    </location>
</feature>
<comment type="function">
    <text evidence="9">Part of the twin-arginine translocation (Tat) system that transports large folded proteins containing a characteristic twin-arginine motif in their signal peptide across membranes. TatA could form the protein-conducting channel of the Tat system.</text>
</comment>
<comment type="similarity">
    <text evidence="9">Belongs to the TatA/E family.</text>
</comment>
<evidence type="ECO:0000256" key="9">
    <source>
        <dbReference type="HAMAP-Rule" id="MF_00236"/>
    </source>
</evidence>
<comment type="subcellular location">
    <subcellularLocation>
        <location evidence="1 9">Cell membrane</location>
        <topology evidence="1 9">Single-pass membrane protein</topology>
    </subcellularLocation>
</comment>
<feature type="transmembrane region" description="Helical" evidence="9">
    <location>
        <begin position="6"/>
        <end position="23"/>
    </location>
</feature>
<evidence type="ECO:0000256" key="2">
    <source>
        <dbReference type="ARBA" id="ARBA00022448"/>
    </source>
</evidence>
<gene>
    <name evidence="9 11" type="primary">tatA</name>
    <name evidence="11" type="ORF">WG929_07815</name>
</gene>
<organism evidence="11 12">
    <name type="scientific">Oceanobacter antarcticus</name>
    <dbReference type="NCBI Taxonomy" id="3133425"/>
    <lineage>
        <taxon>Bacteria</taxon>
        <taxon>Pseudomonadati</taxon>
        <taxon>Pseudomonadota</taxon>
        <taxon>Gammaproteobacteria</taxon>
        <taxon>Oceanospirillales</taxon>
        <taxon>Oceanospirillaceae</taxon>
        <taxon>Oceanobacter</taxon>
    </lineage>
</organism>
<keyword evidence="4 9" id="KW-0812">Transmembrane</keyword>
<evidence type="ECO:0000256" key="5">
    <source>
        <dbReference type="ARBA" id="ARBA00022927"/>
    </source>
</evidence>
<dbReference type="PANTHER" id="PTHR42982">
    <property type="entry name" value="SEC-INDEPENDENT PROTEIN TRANSLOCASE PROTEIN TATA"/>
    <property type="match status" value="1"/>
</dbReference>
<evidence type="ECO:0000256" key="7">
    <source>
        <dbReference type="ARBA" id="ARBA00023010"/>
    </source>
</evidence>
<proteinExistence type="inferred from homology"/>
<evidence type="ECO:0000256" key="10">
    <source>
        <dbReference type="SAM" id="MobiDB-lite"/>
    </source>
</evidence>
<dbReference type="PANTHER" id="PTHR42982:SF1">
    <property type="entry name" value="SEC-INDEPENDENT PROTEIN TRANSLOCASE PROTEIN TATA"/>
    <property type="match status" value="1"/>
</dbReference>
<dbReference type="EMBL" id="JBBKTX010000008">
    <property type="protein sequence ID" value="MFK4752313.1"/>
    <property type="molecule type" value="Genomic_DNA"/>
</dbReference>
<dbReference type="Proteomes" id="UP001620597">
    <property type="component" value="Unassembled WGS sequence"/>
</dbReference>
<dbReference type="NCBIfam" id="NF002813">
    <property type="entry name" value="PRK02958.1"/>
    <property type="match status" value="1"/>
</dbReference>
<evidence type="ECO:0000256" key="6">
    <source>
        <dbReference type="ARBA" id="ARBA00022989"/>
    </source>
</evidence>
<dbReference type="RefSeq" id="WP_369855991.1">
    <property type="nucleotide sequence ID" value="NZ_JBBKTX010000008.1"/>
</dbReference>
<protein>
    <recommendedName>
        <fullName evidence="9">Sec-independent protein translocase protein TatA</fullName>
    </recommendedName>
</protein>
<keyword evidence="12" id="KW-1185">Reference proteome</keyword>
<keyword evidence="5 9" id="KW-0653">Protein transport</keyword>
<keyword evidence="3 9" id="KW-1003">Cell membrane</keyword>
<evidence type="ECO:0000313" key="11">
    <source>
        <dbReference type="EMBL" id="MFK4752313.1"/>
    </source>
</evidence>
<name>A0ABW8NH71_9GAMM</name>
<reference evidence="11 12" key="1">
    <citation type="submission" date="2024-03" db="EMBL/GenBank/DDBJ databases">
        <title>High-quality draft genome sequence of Oceanobacter sp. wDCs-4.</title>
        <authorList>
            <person name="Dong C."/>
        </authorList>
    </citation>
    <scope>NUCLEOTIDE SEQUENCE [LARGE SCALE GENOMIC DNA]</scope>
    <source>
        <strain evidence="12">wDCs-4</strain>
    </source>
</reference>
<evidence type="ECO:0000256" key="4">
    <source>
        <dbReference type="ARBA" id="ARBA00022692"/>
    </source>
</evidence>
<evidence type="ECO:0000256" key="1">
    <source>
        <dbReference type="ARBA" id="ARBA00004162"/>
    </source>
</evidence>
<dbReference type="InterPro" id="IPR006312">
    <property type="entry name" value="TatA/E"/>
</dbReference>
<feature type="region of interest" description="Disordered" evidence="10">
    <location>
        <begin position="45"/>
        <end position="89"/>
    </location>
</feature>
<keyword evidence="2 9" id="KW-0813">Transport</keyword>
<dbReference type="Gene3D" id="1.20.5.3310">
    <property type="match status" value="1"/>
</dbReference>
<sequence>MLGGISIWQLAIILVIVIVVFGTKKLRNMGGDLGGAIKNFKSAMNEGADKDDDGAATTAKPKPLTSDQSDSINKDADFSEQKDKDQSRP</sequence>
<accession>A0ABW8NH71</accession>
<evidence type="ECO:0000313" key="12">
    <source>
        <dbReference type="Proteomes" id="UP001620597"/>
    </source>
</evidence>
<comment type="caution">
    <text evidence="11">The sequence shown here is derived from an EMBL/GenBank/DDBJ whole genome shotgun (WGS) entry which is preliminary data.</text>
</comment>
<dbReference type="Pfam" id="PF02416">
    <property type="entry name" value="TatA_B_E"/>
    <property type="match status" value="1"/>
</dbReference>
<comment type="subunit">
    <text evidence="9">The Tat system comprises two distinct complexes: a TatABC complex, containing multiple copies of TatA, TatB and TatC subunits, and a separate TatA complex, containing only TatA subunits. Substrates initially bind to the TatABC complex, which probably triggers association of the separate TatA complex to form the active translocon.</text>
</comment>